<feature type="transmembrane region" description="Helical" evidence="6">
    <location>
        <begin position="384"/>
        <end position="406"/>
    </location>
</feature>
<dbReference type="SUPFAM" id="SSF55804">
    <property type="entry name" value="Phoshotransferase/anion transport protein"/>
    <property type="match status" value="1"/>
</dbReference>
<feature type="transmembrane region" description="Helical" evidence="6">
    <location>
        <begin position="344"/>
        <end position="364"/>
    </location>
</feature>
<accession>A0A7C3UPU2</accession>
<gene>
    <name evidence="8" type="ORF">ENX07_04560</name>
</gene>
<dbReference type="PROSITE" id="PS51094">
    <property type="entry name" value="PTS_EIIA_TYPE_2"/>
    <property type="match status" value="1"/>
</dbReference>
<feature type="transmembrane region" description="Helical" evidence="6">
    <location>
        <begin position="494"/>
        <end position="519"/>
    </location>
</feature>
<feature type="transmembrane region" description="Helical" evidence="6">
    <location>
        <begin position="432"/>
        <end position="449"/>
    </location>
</feature>
<name>A0A7C3UPU2_UNCW3</name>
<protein>
    <recommendedName>
        <fullName evidence="7">PTS EIIA type-2 domain-containing protein</fullName>
    </recommendedName>
</protein>
<feature type="transmembrane region" description="Helical" evidence="6">
    <location>
        <begin position="301"/>
        <end position="332"/>
    </location>
</feature>
<keyword evidence="3 6" id="KW-0812">Transmembrane</keyword>
<feature type="transmembrane region" description="Helical" evidence="6">
    <location>
        <begin position="582"/>
        <end position="611"/>
    </location>
</feature>
<evidence type="ECO:0000256" key="3">
    <source>
        <dbReference type="ARBA" id="ARBA00022692"/>
    </source>
</evidence>
<evidence type="ECO:0000313" key="8">
    <source>
        <dbReference type="EMBL" id="HGE99324.1"/>
    </source>
</evidence>
<dbReference type="PANTHER" id="PTHR43568:SF1">
    <property type="entry name" value="P PROTEIN"/>
    <property type="match status" value="1"/>
</dbReference>
<dbReference type="GO" id="GO:0055085">
    <property type="term" value="P:transmembrane transport"/>
    <property type="evidence" value="ECO:0007669"/>
    <property type="project" value="InterPro"/>
</dbReference>
<organism evidence="8">
    <name type="scientific">candidate division WOR-3 bacterium</name>
    <dbReference type="NCBI Taxonomy" id="2052148"/>
    <lineage>
        <taxon>Bacteria</taxon>
        <taxon>Bacteria division WOR-3</taxon>
    </lineage>
</organism>
<feature type="domain" description="PTS EIIA type-2" evidence="7">
    <location>
        <begin position="7"/>
        <end position="160"/>
    </location>
</feature>
<feature type="transmembrane region" description="Helical" evidence="6">
    <location>
        <begin position="455"/>
        <end position="474"/>
    </location>
</feature>
<dbReference type="InterPro" id="IPR002178">
    <property type="entry name" value="PTS_EIIA_type-2_dom"/>
</dbReference>
<keyword evidence="2" id="KW-0813">Transport</keyword>
<sequence length="647" mass="72666">MADELEEVFSPDLVFFDSAPRTKEEVFSFIAHQLAEKGIIHSSDVERVKRDLKLREECGCTGIGKGIAIPHILLRVEQIKIQGRKGVFGIIYRSEKGIDWASPDGKPVRLVIAFFAPEEKREMYLHSLAEVARILSSPERVRRILRAKEREEVFRLITGGVKKGWFSRFSSVITFVVGLFLFFLLARFLFPHLSLPTSSVYQEFLHFNSPFWINREIFATTLFFSMVLGTLLFFRYRVAISALALSLLLVLRVMDIELTVKFMSIPTILFIMAAMVIVKYLEDKGVFQFLVGQGLRFFANSPLLLFAALMFFSTILGGLMGEVSAILLTFGLAMEISHQTKTPIIPYLLGLVMATNLGSALTLIGNPIGIYLGFAGGLTFWDFIKNASLVTLLIAILVILLLLLFFRKEVRPLTVDRKTFTVRTEGEDRNTAFFLFFLFLFFVSTHTVWERILGLEERTILLAAPLGIVGVIVFKERERGRLFVEKGPDWWTILYFMFLLANAACLEYTGVTVKIAYLLAKSARLLPFGFMGAKGESAGVLTLLLWGSGILSGFVDNLPLIAALVPVVKSLIATGMPKANLFWWALLFGGCFGGNLTMIGSTANLVAIGVYERSYRKSFLFRDWLKVGLVVTLTSLFFANLVLLLRL</sequence>
<evidence type="ECO:0000256" key="1">
    <source>
        <dbReference type="ARBA" id="ARBA00004141"/>
    </source>
</evidence>
<dbReference type="InterPro" id="IPR051475">
    <property type="entry name" value="Diverse_Ion_Transporter"/>
</dbReference>
<dbReference type="CDD" id="cd00211">
    <property type="entry name" value="PTS_IIA_fru"/>
    <property type="match status" value="1"/>
</dbReference>
<comment type="caution">
    <text evidence="8">The sequence shown here is derived from an EMBL/GenBank/DDBJ whole genome shotgun (WGS) entry which is preliminary data.</text>
</comment>
<evidence type="ECO:0000259" key="7">
    <source>
        <dbReference type="PROSITE" id="PS51094"/>
    </source>
</evidence>
<feature type="transmembrane region" description="Helical" evidence="6">
    <location>
        <begin position="217"/>
        <end position="250"/>
    </location>
</feature>
<dbReference type="EMBL" id="DTMQ01000031">
    <property type="protein sequence ID" value="HGE99324.1"/>
    <property type="molecule type" value="Genomic_DNA"/>
</dbReference>
<comment type="subcellular location">
    <subcellularLocation>
        <location evidence="1">Membrane</location>
        <topology evidence="1">Multi-pass membrane protein</topology>
    </subcellularLocation>
</comment>
<evidence type="ECO:0000256" key="6">
    <source>
        <dbReference type="SAM" id="Phobius"/>
    </source>
</evidence>
<proteinExistence type="predicted"/>
<dbReference type="Pfam" id="PF00359">
    <property type="entry name" value="PTS_EIIA_2"/>
    <property type="match status" value="1"/>
</dbReference>
<evidence type="ECO:0000256" key="2">
    <source>
        <dbReference type="ARBA" id="ARBA00022448"/>
    </source>
</evidence>
<keyword evidence="4 6" id="KW-1133">Transmembrane helix</keyword>
<reference evidence="8" key="1">
    <citation type="journal article" date="2020" name="mSystems">
        <title>Genome- and Community-Level Interaction Insights into Carbon Utilization and Element Cycling Functions of Hydrothermarchaeota in Hydrothermal Sediment.</title>
        <authorList>
            <person name="Zhou Z."/>
            <person name="Liu Y."/>
            <person name="Xu W."/>
            <person name="Pan J."/>
            <person name="Luo Z.H."/>
            <person name="Li M."/>
        </authorList>
    </citation>
    <scope>NUCLEOTIDE SEQUENCE [LARGE SCALE GENOMIC DNA]</scope>
    <source>
        <strain evidence="8">SpSt-906</strain>
    </source>
</reference>
<feature type="transmembrane region" description="Helical" evidence="6">
    <location>
        <begin position="623"/>
        <end position="645"/>
    </location>
</feature>
<dbReference type="Gene3D" id="3.40.930.10">
    <property type="entry name" value="Mannitol-specific EII, Chain A"/>
    <property type="match status" value="1"/>
</dbReference>
<evidence type="ECO:0000256" key="4">
    <source>
        <dbReference type="ARBA" id="ARBA00022989"/>
    </source>
</evidence>
<keyword evidence="5 6" id="KW-0472">Membrane</keyword>
<feature type="transmembrane region" description="Helical" evidence="6">
    <location>
        <begin position="262"/>
        <end position="281"/>
    </location>
</feature>
<dbReference type="GO" id="GO:0016020">
    <property type="term" value="C:membrane"/>
    <property type="evidence" value="ECO:0007669"/>
    <property type="project" value="UniProtKB-SubCell"/>
</dbReference>
<evidence type="ECO:0000256" key="5">
    <source>
        <dbReference type="ARBA" id="ARBA00023136"/>
    </source>
</evidence>
<dbReference type="AlphaFoldDB" id="A0A7C3UPU2"/>
<feature type="transmembrane region" description="Helical" evidence="6">
    <location>
        <begin position="172"/>
        <end position="190"/>
    </location>
</feature>
<dbReference type="PANTHER" id="PTHR43568">
    <property type="entry name" value="P PROTEIN"/>
    <property type="match status" value="1"/>
</dbReference>
<dbReference type="InterPro" id="IPR016152">
    <property type="entry name" value="PTrfase/Anion_transptr"/>
</dbReference>
<dbReference type="InterPro" id="IPR004680">
    <property type="entry name" value="Cit_transptr-like_dom"/>
</dbReference>
<dbReference type="Pfam" id="PF03600">
    <property type="entry name" value="CitMHS"/>
    <property type="match status" value="1"/>
</dbReference>